<dbReference type="InterPro" id="IPR050549">
    <property type="entry name" value="MFS_Trehalose_Transporter"/>
</dbReference>
<evidence type="ECO:0000256" key="1">
    <source>
        <dbReference type="ARBA" id="ARBA00010992"/>
    </source>
</evidence>
<reference evidence="3 4" key="1">
    <citation type="submission" date="2020-02" db="EMBL/GenBank/DDBJ databases">
        <authorList>
            <person name="Ma Q."/>
            <person name="Huang Y."/>
            <person name="Song X."/>
            <person name="Pei D."/>
        </authorList>
    </citation>
    <scope>NUCLEOTIDE SEQUENCE [LARGE SCALE GENOMIC DNA]</scope>
    <source>
        <strain evidence="3">Sxm20200214</strain>
        <tissue evidence="3">Leaf</tissue>
    </source>
</reference>
<dbReference type="AlphaFoldDB" id="A0A8X7PNM9"/>
<name>A0A8X7PNM9_BRACI</name>
<keyword evidence="2" id="KW-0762">Sugar transport</keyword>
<dbReference type="GO" id="GO:0000325">
    <property type="term" value="C:plant-type vacuole"/>
    <property type="evidence" value="ECO:0007669"/>
    <property type="project" value="TreeGrafter"/>
</dbReference>
<protein>
    <submittedName>
        <fullName evidence="3">Uncharacterized protein</fullName>
    </submittedName>
</protein>
<dbReference type="GO" id="GO:0016020">
    <property type="term" value="C:membrane"/>
    <property type="evidence" value="ECO:0007669"/>
    <property type="project" value="TreeGrafter"/>
</dbReference>
<keyword evidence="4" id="KW-1185">Reference proteome</keyword>
<sequence>MDSRQSSMKGSSEVIKDSSISVLSWVLIGVPGPIQFSFTYGYCSPTQAVITKDLGFTVSEYSVFGSLSNVDAMVGAIASGQIAEYIERKGYYTGDRFKEAYEKAQCS</sequence>
<dbReference type="GO" id="GO:0022857">
    <property type="term" value="F:transmembrane transporter activity"/>
    <property type="evidence" value="ECO:0007669"/>
    <property type="project" value="TreeGrafter"/>
</dbReference>
<comment type="similarity">
    <text evidence="1">Belongs to the major facilitator superfamily. Sugar transporter (TC 2.A.1.1) family.</text>
</comment>
<dbReference type="Gene3D" id="1.20.1250.20">
    <property type="entry name" value="MFS general substrate transporter like domains"/>
    <property type="match status" value="1"/>
</dbReference>
<keyword evidence="2" id="KW-0813">Transport</keyword>
<organism evidence="3 4">
    <name type="scientific">Brassica carinata</name>
    <name type="common">Ethiopian mustard</name>
    <name type="synonym">Abyssinian cabbage</name>
    <dbReference type="NCBI Taxonomy" id="52824"/>
    <lineage>
        <taxon>Eukaryota</taxon>
        <taxon>Viridiplantae</taxon>
        <taxon>Streptophyta</taxon>
        <taxon>Embryophyta</taxon>
        <taxon>Tracheophyta</taxon>
        <taxon>Spermatophyta</taxon>
        <taxon>Magnoliopsida</taxon>
        <taxon>eudicotyledons</taxon>
        <taxon>Gunneridae</taxon>
        <taxon>Pentapetalae</taxon>
        <taxon>rosids</taxon>
        <taxon>malvids</taxon>
        <taxon>Brassicales</taxon>
        <taxon>Brassicaceae</taxon>
        <taxon>Brassiceae</taxon>
        <taxon>Brassica</taxon>
    </lineage>
</organism>
<comment type="caution">
    <text evidence="3">The sequence shown here is derived from an EMBL/GenBank/DDBJ whole genome shotgun (WGS) entry which is preliminary data.</text>
</comment>
<evidence type="ECO:0000313" key="4">
    <source>
        <dbReference type="Proteomes" id="UP000886595"/>
    </source>
</evidence>
<dbReference type="InterPro" id="IPR036259">
    <property type="entry name" value="MFS_trans_sf"/>
</dbReference>
<evidence type="ECO:0000256" key="2">
    <source>
        <dbReference type="ARBA" id="ARBA00022597"/>
    </source>
</evidence>
<proteinExistence type="inferred from homology"/>
<dbReference type="PANTHER" id="PTHR48021">
    <property type="match status" value="1"/>
</dbReference>
<evidence type="ECO:0000313" key="3">
    <source>
        <dbReference type="EMBL" id="KAG2254287.1"/>
    </source>
</evidence>
<dbReference type="Proteomes" id="UP000886595">
    <property type="component" value="Unassembled WGS sequence"/>
</dbReference>
<dbReference type="EMBL" id="JAAMPC010000016">
    <property type="protein sequence ID" value="KAG2254287.1"/>
    <property type="molecule type" value="Genomic_DNA"/>
</dbReference>
<gene>
    <name evidence="3" type="ORF">Bca52824_084423</name>
</gene>
<dbReference type="PANTHER" id="PTHR48021:SF23">
    <property type="entry name" value="SUGAR TRANSPORTER ERD6-LIKE 6"/>
    <property type="match status" value="1"/>
</dbReference>
<accession>A0A8X7PNM9</accession>
<dbReference type="OrthoDB" id="1655081at2759"/>